<keyword evidence="1" id="KW-0472">Membrane</keyword>
<comment type="caution">
    <text evidence="2">The sequence shown here is derived from an EMBL/GenBank/DDBJ whole genome shotgun (WGS) entry which is preliminary data.</text>
</comment>
<sequence length="74" mass="8185">MASHKSFFGPGIQEMGWMGVLLFSFASYFPAFDIQSKVCECVIIFKVDLKYLNIVDTFSIALPFDAGLNPKKGG</sequence>
<dbReference type="AlphaFoldDB" id="A0AA90P4X6"/>
<evidence type="ECO:0000256" key="1">
    <source>
        <dbReference type="SAM" id="Phobius"/>
    </source>
</evidence>
<dbReference type="Proteomes" id="UP001178277">
    <property type="component" value="Unassembled WGS sequence"/>
</dbReference>
<proteinExistence type="predicted"/>
<organism evidence="2 3">
    <name type="scientific">Peribacillus simplex</name>
    <dbReference type="NCBI Taxonomy" id="1478"/>
    <lineage>
        <taxon>Bacteria</taxon>
        <taxon>Bacillati</taxon>
        <taxon>Bacillota</taxon>
        <taxon>Bacilli</taxon>
        <taxon>Bacillales</taxon>
        <taxon>Bacillaceae</taxon>
        <taxon>Peribacillus</taxon>
    </lineage>
</organism>
<evidence type="ECO:0000313" key="3">
    <source>
        <dbReference type="Proteomes" id="UP001178277"/>
    </source>
</evidence>
<accession>A0AA90P4X6</accession>
<feature type="transmembrane region" description="Helical" evidence="1">
    <location>
        <begin position="12"/>
        <end position="31"/>
    </location>
</feature>
<keyword evidence="1" id="KW-1133">Transmembrane helix</keyword>
<reference evidence="2" key="1">
    <citation type="submission" date="2023-07" db="EMBL/GenBank/DDBJ databases">
        <title>Murine gut Bacillus species.</title>
        <authorList>
            <person name="Gutman E."/>
            <person name="Hashuel R."/>
            <person name="Litvak Y."/>
        </authorList>
    </citation>
    <scope>NUCLEOTIDE SEQUENCE</scope>
    <source>
        <strain evidence="2">RU283</strain>
    </source>
</reference>
<protein>
    <submittedName>
        <fullName evidence="2">Uncharacterized protein</fullName>
    </submittedName>
</protein>
<keyword evidence="1" id="KW-0812">Transmembrane</keyword>
<name>A0AA90P4X6_9BACI</name>
<dbReference type="RefSeq" id="WP_305159884.1">
    <property type="nucleotide sequence ID" value="NZ_JAUUTP010000007.1"/>
</dbReference>
<dbReference type="EMBL" id="JAUUTP010000007">
    <property type="protein sequence ID" value="MDP1418537.1"/>
    <property type="molecule type" value="Genomic_DNA"/>
</dbReference>
<evidence type="ECO:0000313" key="2">
    <source>
        <dbReference type="EMBL" id="MDP1418537.1"/>
    </source>
</evidence>
<gene>
    <name evidence="2" type="ORF">Q8G35_08930</name>
</gene>